<gene>
    <name evidence="3" type="ORF">JYZ213_LOCUS27529</name>
</gene>
<reference evidence="3" key="1">
    <citation type="submission" date="2021-02" db="EMBL/GenBank/DDBJ databases">
        <authorList>
            <person name="Nowell W R."/>
        </authorList>
    </citation>
    <scope>NUCLEOTIDE SEQUENCE</scope>
</reference>
<keyword evidence="2" id="KW-0812">Transmembrane</keyword>
<feature type="compositionally biased region" description="Low complexity" evidence="1">
    <location>
        <begin position="162"/>
        <end position="182"/>
    </location>
</feature>
<protein>
    <submittedName>
        <fullName evidence="3">Uncharacterized protein</fullName>
    </submittedName>
</protein>
<evidence type="ECO:0000256" key="2">
    <source>
        <dbReference type="SAM" id="Phobius"/>
    </source>
</evidence>
<dbReference type="EMBL" id="CAJNOG010000384">
    <property type="protein sequence ID" value="CAF1212404.1"/>
    <property type="molecule type" value="Genomic_DNA"/>
</dbReference>
<accession>A0A814X8H2</accession>
<evidence type="ECO:0000313" key="3">
    <source>
        <dbReference type="EMBL" id="CAF1212404.1"/>
    </source>
</evidence>
<comment type="caution">
    <text evidence="3">The sequence shown here is derived from an EMBL/GenBank/DDBJ whole genome shotgun (WGS) entry which is preliminary data.</text>
</comment>
<evidence type="ECO:0000256" key="1">
    <source>
        <dbReference type="SAM" id="MobiDB-lite"/>
    </source>
</evidence>
<proteinExistence type="predicted"/>
<evidence type="ECO:0000313" key="4">
    <source>
        <dbReference type="Proteomes" id="UP000663845"/>
    </source>
</evidence>
<feature type="transmembrane region" description="Helical" evidence="2">
    <location>
        <begin position="103"/>
        <end position="123"/>
    </location>
</feature>
<organism evidence="3 4">
    <name type="scientific">Adineta steineri</name>
    <dbReference type="NCBI Taxonomy" id="433720"/>
    <lineage>
        <taxon>Eukaryota</taxon>
        <taxon>Metazoa</taxon>
        <taxon>Spiralia</taxon>
        <taxon>Gnathifera</taxon>
        <taxon>Rotifera</taxon>
        <taxon>Eurotatoria</taxon>
        <taxon>Bdelloidea</taxon>
        <taxon>Adinetida</taxon>
        <taxon>Adinetidae</taxon>
        <taxon>Adineta</taxon>
    </lineage>
</organism>
<keyword evidence="2" id="KW-0472">Membrane</keyword>
<keyword evidence="2" id="KW-1133">Transmembrane helix</keyword>
<sequence length="261" mass="29750">MASTDTIEMTSFNTTEHLASINGEFAVTVRPAIQGNNHVNFTEMIDSPYDQLKQEVKTLFTFHSKEWIGAFRPNPKFPLFAVVSDFDQSETLETSPTVLTRDFVGLCIGILTVVIVIFIVAICKWSRCLCLKRHIENDEQNEVFSSILQHNASTPHPHSRHQQNYNHHQQSQLQVQQQQRSSSCDHRPDRIYRHISNNRNDNIISPVQSTNNVYRLNDIKVPRVTITTLPVQPTQQLVPRLSISPQVSGSSIARSTYSLKQ</sequence>
<dbReference type="Proteomes" id="UP000663845">
    <property type="component" value="Unassembled WGS sequence"/>
</dbReference>
<dbReference type="AlphaFoldDB" id="A0A814X8H2"/>
<feature type="region of interest" description="Disordered" evidence="1">
    <location>
        <begin position="151"/>
        <end position="184"/>
    </location>
</feature>
<name>A0A814X8H2_9BILA</name>